<dbReference type="SUPFAM" id="SSF75304">
    <property type="entry name" value="Amidase signature (AS) enzymes"/>
    <property type="match status" value="1"/>
</dbReference>
<dbReference type="InterPro" id="IPR036928">
    <property type="entry name" value="AS_sf"/>
</dbReference>
<dbReference type="PANTHER" id="PTHR11895">
    <property type="entry name" value="TRANSAMIDASE"/>
    <property type="match status" value="1"/>
</dbReference>
<proteinExistence type="predicted"/>
<dbReference type="Gene3D" id="3.90.1300.10">
    <property type="entry name" value="Amidase signature (AS) domain"/>
    <property type="match status" value="1"/>
</dbReference>
<dbReference type="NCBIfam" id="NF005686">
    <property type="entry name" value="PRK07486.1"/>
    <property type="match status" value="1"/>
</dbReference>
<dbReference type="InterPro" id="IPR023631">
    <property type="entry name" value="Amidase_dom"/>
</dbReference>
<evidence type="ECO:0000313" key="2">
    <source>
        <dbReference type="EMBL" id="OZI55049.1"/>
    </source>
</evidence>
<dbReference type="InterPro" id="IPR000120">
    <property type="entry name" value="Amidase"/>
</dbReference>
<organism evidence="2 3">
    <name type="scientific">Bordetella genomosp. 5</name>
    <dbReference type="NCBI Taxonomy" id="1395608"/>
    <lineage>
        <taxon>Bacteria</taxon>
        <taxon>Pseudomonadati</taxon>
        <taxon>Pseudomonadota</taxon>
        <taxon>Betaproteobacteria</taxon>
        <taxon>Burkholderiales</taxon>
        <taxon>Alcaligenaceae</taxon>
        <taxon>Bordetella</taxon>
    </lineage>
</organism>
<protein>
    <submittedName>
        <fullName evidence="2">Amidase</fullName>
    </submittedName>
</protein>
<accession>A0A261TZK3</accession>
<dbReference type="AlphaFoldDB" id="A0A261TZK3"/>
<evidence type="ECO:0000259" key="1">
    <source>
        <dbReference type="Pfam" id="PF01425"/>
    </source>
</evidence>
<name>A0A261TZK3_9BORD</name>
<dbReference type="EMBL" id="NEVP01000001">
    <property type="protein sequence ID" value="OZI55049.1"/>
    <property type="molecule type" value="Genomic_DNA"/>
</dbReference>
<gene>
    <name evidence="2" type="ORF">CAL25_01130</name>
</gene>
<keyword evidence="3" id="KW-1185">Reference proteome</keyword>
<sequence length="473" mass="50427">MSWETVCGLSAVQMRAEIEAGHLSARELVDAHLEAIAHWNPVVNAIITLDADSARARALACDEAQARGETRGLLHGLPVAHKDCFLTAGMRTTWGSPVYETFVPAQSSLVVSRQQQAGAITLGKTNMPEFGAGSQTFNPLFGATRNPYDPRLTAGGSSGGAAAALACRMLPLADGTDMGGSLRNPASFCNVVGLRPSPGRVPQVPGSAIYNTLTVAGPMARTVADAALMLAALAGPDARDPLSIEQDPARFLAALDHDFTGTRIAYAPTWGGLPTEPRVVQALQAQLSVFDTLGCHVSEACPDFRGADASFHALRGLAFAVTQGDTLVRARARMKDTVIWNTELGLNQTGAALAQAERDRGALFARMHAFMQDHDFLIGPVSQVAPFPADEEYVREIDGTAMNNYIDWMRSGYYLSLTGHPAISVPCGFTAEGLPVGIQIVGRYRDELGVLRLAHAFEQATQCWRQAPRHPAA</sequence>
<dbReference type="InterPro" id="IPR020556">
    <property type="entry name" value="Amidase_CS"/>
</dbReference>
<dbReference type="OrthoDB" id="8576090at2"/>
<dbReference type="Pfam" id="PF01425">
    <property type="entry name" value="Amidase"/>
    <property type="match status" value="1"/>
</dbReference>
<reference evidence="2 3" key="1">
    <citation type="submission" date="2017-05" db="EMBL/GenBank/DDBJ databases">
        <title>Complete and WGS of Bordetella genogroups.</title>
        <authorList>
            <person name="Spilker T."/>
            <person name="LiPuma J."/>
        </authorList>
    </citation>
    <scope>NUCLEOTIDE SEQUENCE [LARGE SCALE GENOMIC DNA]</scope>
    <source>
        <strain evidence="2 3">AU10456</strain>
    </source>
</reference>
<dbReference type="RefSeq" id="WP_094798104.1">
    <property type="nucleotide sequence ID" value="NZ_NEVP01000001.1"/>
</dbReference>
<feature type="domain" description="Amidase" evidence="1">
    <location>
        <begin position="27"/>
        <end position="450"/>
    </location>
</feature>
<evidence type="ECO:0000313" key="3">
    <source>
        <dbReference type="Proteomes" id="UP000216913"/>
    </source>
</evidence>
<dbReference type="PROSITE" id="PS00571">
    <property type="entry name" value="AMIDASES"/>
    <property type="match status" value="1"/>
</dbReference>
<dbReference type="PANTHER" id="PTHR11895:SF76">
    <property type="entry name" value="INDOLEACETAMIDE HYDROLASE"/>
    <property type="match status" value="1"/>
</dbReference>
<dbReference type="GO" id="GO:0003824">
    <property type="term" value="F:catalytic activity"/>
    <property type="evidence" value="ECO:0007669"/>
    <property type="project" value="InterPro"/>
</dbReference>
<dbReference type="Proteomes" id="UP000216913">
    <property type="component" value="Unassembled WGS sequence"/>
</dbReference>
<comment type="caution">
    <text evidence="2">The sequence shown here is derived from an EMBL/GenBank/DDBJ whole genome shotgun (WGS) entry which is preliminary data.</text>
</comment>